<dbReference type="EMBL" id="FOBV01000001">
    <property type="protein sequence ID" value="SEM21424.1"/>
    <property type="molecule type" value="Genomic_DNA"/>
</dbReference>
<protein>
    <submittedName>
        <fullName evidence="1">Uncharacterized protein</fullName>
    </submittedName>
</protein>
<dbReference type="STRING" id="295069.SAMN05421856_101775"/>
<dbReference type="AlphaFoldDB" id="A0A1H7WJ98"/>
<sequence>MKNTLFFILFLSLQLKSQRTLTVGGTNWSPSILPITEAGSNYPGTYESQSNQILLNATVPLLLASGKITMHYEPNSTWNTNLILQARRTGTGTTTCVLCSISGGTSYTTIPSTDVELFQIQAVASLASYSNIPVQLQLSGISVTIPAASYSSRIVFTISAL</sequence>
<name>A0A1H7WJ98_9FLAO</name>
<organism evidence="1 2">
    <name type="scientific">Chryseobacterium taichungense</name>
    <dbReference type="NCBI Taxonomy" id="295069"/>
    <lineage>
        <taxon>Bacteria</taxon>
        <taxon>Pseudomonadati</taxon>
        <taxon>Bacteroidota</taxon>
        <taxon>Flavobacteriia</taxon>
        <taxon>Flavobacteriales</taxon>
        <taxon>Weeksellaceae</taxon>
        <taxon>Chryseobacterium group</taxon>
        <taxon>Chryseobacterium</taxon>
    </lineage>
</organism>
<dbReference type="Proteomes" id="UP000199450">
    <property type="component" value="Unassembled WGS sequence"/>
</dbReference>
<gene>
    <name evidence="1" type="ORF">SAMN05421856_101775</name>
</gene>
<dbReference type="OrthoDB" id="964707at2"/>
<dbReference type="RefSeq" id="WP_089998475.1">
    <property type="nucleotide sequence ID" value="NZ_FOBV01000001.1"/>
</dbReference>
<evidence type="ECO:0000313" key="2">
    <source>
        <dbReference type="Proteomes" id="UP000199450"/>
    </source>
</evidence>
<evidence type="ECO:0000313" key="1">
    <source>
        <dbReference type="EMBL" id="SEM21424.1"/>
    </source>
</evidence>
<proteinExistence type="predicted"/>
<keyword evidence="2" id="KW-1185">Reference proteome</keyword>
<accession>A0A1H7WJ98</accession>
<reference evidence="2" key="1">
    <citation type="submission" date="2016-10" db="EMBL/GenBank/DDBJ databases">
        <authorList>
            <person name="Varghese N."/>
            <person name="Submissions S."/>
        </authorList>
    </citation>
    <scope>NUCLEOTIDE SEQUENCE [LARGE SCALE GENOMIC DNA]</scope>
    <source>
        <strain evidence="2">DSM 17453</strain>
    </source>
</reference>